<sequence>MWLNSLLFLLFLFGAKADLTSVLNSGAFNYSLTYAVHRSEKGTSSRLVELDSILAPGIPLNNNMKIEFKPHWNDNSQFAPQVNCDETMATCLTFLNKLTKSIVTRNSTDIRKHFSDSFHFKGCLGIHYLDKIVSKLSGLSEGAFAVIENCKTYSNNHLLFNGTVYQFMNKPFNAEFLLDKTTETLLEGRIVQCIHI</sequence>
<feature type="signal peptide" evidence="1">
    <location>
        <begin position="1"/>
        <end position="17"/>
    </location>
</feature>
<accession>G0NGB3</accession>
<organism evidence="4">
    <name type="scientific">Caenorhabditis brenneri</name>
    <name type="common">Nematode worm</name>
    <dbReference type="NCBI Taxonomy" id="135651"/>
    <lineage>
        <taxon>Eukaryota</taxon>
        <taxon>Metazoa</taxon>
        <taxon>Ecdysozoa</taxon>
        <taxon>Nematoda</taxon>
        <taxon>Chromadorea</taxon>
        <taxon>Rhabditida</taxon>
        <taxon>Rhabditina</taxon>
        <taxon>Rhabditomorpha</taxon>
        <taxon>Rhabditoidea</taxon>
        <taxon>Rhabditidae</taxon>
        <taxon>Peloderinae</taxon>
        <taxon>Caenorhabditis</taxon>
    </lineage>
</organism>
<dbReference type="STRING" id="135651.G0NGB3"/>
<evidence type="ECO:0000256" key="1">
    <source>
        <dbReference type="SAM" id="SignalP"/>
    </source>
</evidence>
<dbReference type="PANTHER" id="PTHR33940">
    <property type="entry name" value="PROTEIN CBG13625"/>
    <property type="match status" value="1"/>
</dbReference>
<dbReference type="InterPro" id="IPR058721">
    <property type="entry name" value="NTF2_3"/>
</dbReference>
<reference evidence="4" key="1">
    <citation type="submission" date="2011-07" db="EMBL/GenBank/DDBJ databases">
        <authorList>
            <consortium name="Caenorhabditis brenneri Sequencing and Analysis Consortium"/>
            <person name="Wilson R.K."/>
        </authorList>
    </citation>
    <scope>NUCLEOTIDE SEQUENCE [LARGE SCALE GENOMIC DNA]</scope>
    <source>
        <strain evidence="4">PB2801</strain>
    </source>
</reference>
<name>G0NGB3_CAEBE</name>
<dbReference type="FunCoup" id="G0NGB3">
    <property type="interactions" value="226"/>
</dbReference>
<feature type="domain" description="NTF2-like" evidence="2">
    <location>
        <begin position="90"/>
        <end position="193"/>
    </location>
</feature>
<proteinExistence type="predicted"/>
<evidence type="ECO:0000259" key="2">
    <source>
        <dbReference type="Pfam" id="PF26530"/>
    </source>
</evidence>
<dbReference type="HOGENOM" id="CLU_1391359_0_0_1"/>
<evidence type="ECO:0000313" key="3">
    <source>
        <dbReference type="EMBL" id="EGT59985.1"/>
    </source>
</evidence>
<evidence type="ECO:0000313" key="4">
    <source>
        <dbReference type="Proteomes" id="UP000008068"/>
    </source>
</evidence>
<dbReference type="Proteomes" id="UP000008068">
    <property type="component" value="Unassembled WGS sequence"/>
</dbReference>
<dbReference type="PANTHER" id="PTHR33940:SF1">
    <property type="entry name" value="APOLIPOPHORIN-RELATED"/>
    <property type="match status" value="1"/>
</dbReference>
<dbReference type="EMBL" id="GL379879">
    <property type="protein sequence ID" value="EGT59985.1"/>
    <property type="molecule type" value="Genomic_DNA"/>
</dbReference>
<gene>
    <name evidence="3" type="ORF">CAEBREN_00710</name>
</gene>
<dbReference type="Pfam" id="PF26530">
    <property type="entry name" value="NTF2_3"/>
    <property type="match status" value="1"/>
</dbReference>
<dbReference type="InParanoid" id="G0NGB3"/>
<feature type="chain" id="PRO_5003405085" description="NTF2-like domain-containing protein" evidence="1">
    <location>
        <begin position="18"/>
        <end position="196"/>
    </location>
</feature>
<dbReference type="AlphaFoldDB" id="G0NGB3"/>
<keyword evidence="1" id="KW-0732">Signal</keyword>
<keyword evidence="4" id="KW-1185">Reference proteome</keyword>
<protein>
    <recommendedName>
        <fullName evidence="2">NTF2-like domain-containing protein</fullName>
    </recommendedName>
</protein>